<dbReference type="RefSeq" id="WP_166222606.1">
    <property type="nucleotide sequence ID" value="NZ_CP049801.1"/>
</dbReference>
<feature type="transmembrane region" description="Helical" evidence="1">
    <location>
        <begin position="48"/>
        <end position="68"/>
    </location>
</feature>
<keyword evidence="1" id="KW-0472">Membrane</keyword>
<evidence type="ECO:0000256" key="1">
    <source>
        <dbReference type="SAM" id="Phobius"/>
    </source>
</evidence>
<keyword evidence="1" id="KW-1133">Transmembrane helix</keyword>
<reference evidence="2 3" key="1">
    <citation type="submission" date="2020-03" db="EMBL/GenBank/DDBJ databases">
        <authorList>
            <person name="Zhu W."/>
        </authorList>
    </citation>
    <scope>NUCLEOTIDE SEQUENCE [LARGE SCALE GENOMIC DNA]</scope>
    <source>
        <strain evidence="2 3">323-1</strain>
    </source>
</reference>
<accession>A0A6G8RUD7</accession>
<feature type="transmembrane region" description="Helical" evidence="1">
    <location>
        <begin position="75"/>
        <end position="93"/>
    </location>
</feature>
<evidence type="ECO:0000313" key="2">
    <source>
        <dbReference type="EMBL" id="QIO05501.1"/>
    </source>
</evidence>
<evidence type="ECO:0000313" key="3">
    <source>
        <dbReference type="Proteomes" id="UP000502297"/>
    </source>
</evidence>
<dbReference type="AlphaFoldDB" id="A0A6G8RUD7"/>
<keyword evidence="1" id="KW-0812">Transmembrane</keyword>
<proteinExistence type="predicted"/>
<sequence length="223" mass="26216">MKFFATTLSGLFFFFPAFLFAYYLAYAYGMTEVFDHWPMELGVNYPEIVFLGFLEFISVFLDKLIILLKVSTFTVMYFFALFFALLIGIHPSARKKFWNKVDFTHFKLNKYIKKNKPNLLKSMNSVPAAIYFLYFFFMLSTIPIIAKYQQGDSESRAIREQVLHQQDCQYDEAFIVHNDQNIRVKKILCGNSKCLVLDLDNKLARVISPEQYISLIHSYDLKK</sequence>
<protein>
    <submittedName>
        <fullName evidence="2">Uncharacterized protein</fullName>
    </submittedName>
</protein>
<feature type="transmembrane region" description="Helical" evidence="1">
    <location>
        <begin position="7"/>
        <end position="28"/>
    </location>
</feature>
<dbReference type="EMBL" id="CP049801">
    <property type="protein sequence ID" value="QIO05501.1"/>
    <property type="molecule type" value="Genomic_DNA"/>
</dbReference>
<feature type="transmembrane region" description="Helical" evidence="1">
    <location>
        <begin position="128"/>
        <end position="146"/>
    </location>
</feature>
<name>A0A6G8RUD7_9GAMM</name>
<keyword evidence="3" id="KW-1185">Reference proteome</keyword>
<organism evidence="2 3">
    <name type="scientific">Acinetobacter shaoyimingii</name>
    <dbReference type="NCBI Taxonomy" id="2715164"/>
    <lineage>
        <taxon>Bacteria</taxon>
        <taxon>Pseudomonadati</taxon>
        <taxon>Pseudomonadota</taxon>
        <taxon>Gammaproteobacteria</taxon>
        <taxon>Moraxellales</taxon>
        <taxon>Moraxellaceae</taxon>
        <taxon>Acinetobacter</taxon>
    </lineage>
</organism>
<dbReference type="KEGG" id="asha:G8E00_05825"/>
<gene>
    <name evidence="2" type="ORF">G8E00_05825</name>
</gene>
<dbReference type="Proteomes" id="UP000502297">
    <property type="component" value="Chromosome"/>
</dbReference>